<dbReference type="InterPro" id="IPR006385">
    <property type="entry name" value="HAD_hydro_SerB1"/>
</dbReference>
<gene>
    <name evidence="5" type="ORF">ABT404_20845</name>
</gene>
<proteinExistence type="inferred from homology"/>
<sequence>MTIGPLRAAFFDVDETLITGKSMLSFLTFHWAREGRAASRVASARAALSHQLRSGMPREQVNRAYYRLLRGSRETDLAESGRLWFAREHPRGLFHPPVREALRRHSRAGDLTVLVSGSFSACLDPIGQAVGSDLVVCTIPEVAGGTLTGELTGSPMIGRAKEEEAQRVMAAFGLRPEHCYAYGDDASDLALLTSVGNPVAVGGDPALTAHAVRANWTRLPGPALNGLLGKAA</sequence>
<comment type="similarity">
    <text evidence="1">Belongs to the HAD-like hydrolase superfamily. SerB family.</text>
</comment>
<evidence type="ECO:0000313" key="6">
    <source>
        <dbReference type="Proteomes" id="UP001474181"/>
    </source>
</evidence>
<evidence type="ECO:0000313" key="5">
    <source>
        <dbReference type="EMBL" id="MER7181899.1"/>
    </source>
</evidence>
<evidence type="ECO:0000256" key="3">
    <source>
        <dbReference type="ARBA" id="ARBA00022801"/>
    </source>
</evidence>
<dbReference type="InterPro" id="IPR023214">
    <property type="entry name" value="HAD_sf"/>
</dbReference>
<name>A0ABV1WYP6_9ACTN</name>
<dbReference type="Pfam" id="PF12710">
    <property type="entry name" value="HAD"/>
    <property type="match status" value="1"/>
</dbReference>
<keyword evidence="2" id="KW-0479">Metal-binding</keyword>
<accession>A0ABV1WYP6</accession>
<dbReference type="GO" id="GO:0016787">
    <property type="term" value="F:hydrolase activity"/>
    <property type="evidence" value="ECO:0007669"/>
    <property type="project" value="UniProtKB-KW"/>
</dbReference>
<dbReference type="RefSeq" id="WP_350783022.1">
    <property type="nucleotide sequence ID" value="NZ_JBEPEK010000143.1"/>
</dbReference>
<evidence type="ECO:0000256" key="4">
    <source>
        <dbReference type="ARBA" id="ARBA00022842"/>
    </source>
</evidence>
<dbReference type="NCBIfam" id="TIGR01488">
    <property type="entry name" value="HAD-SF-IB"/>
    <property type="match status" value="1"/>
</dbReference>
<evidence type="ECO:0000256" key="2">
    <source>
        <dbReference type="ARBA" id="ARBA00022723"/>
    </source>
</evidence>
<keyword evidence="3 5" id="KW-0378">Hydrolase</keyword>
<keyword evidence="4" id="KW-0460">Magnesium</keyword>
<organism evidence="5 6">
    <name type="scientific">Streptomyces hyaluromycini</name>
    <dbReference type="NCBI Taxonomy" id="1377993"/>
    <lineage>
        <taxon>Bacteria</taxon>
        <taxon>Bacillati</taxon>
        <taxon>Actinomycetota</taxon>
        <taxon>Actinomycetes</taxon>
        <taxon>Kitasatosporales</taxon>
        <taxon>Streptomycetaceae</taxon>
        <taxon>Streptomyces</taxon>
    </lineage>
</organism>
<dbReference type="SUPFAM" id="SSF56784">
    <property type="entry name" value="HAD-like"/>
    <property type="match status" value="1"/>
</dbReference>
<dbReference type="Gene3D" id="3.40.50.1000">
    <property type="entry name" value="HAD superfamily/HAD-like"/>
    <property type="match status" value="1"/>
</dbReference>
<dbReference type="InterPro" id="IPR050582">
    <property type="entry name" value="HAD-like_SerB"/>
</dbReference>
<dbReference type="EMBL" id="JBEPEK010000143">
    <property type="protein sequence ID" value="MER7181899.1"/>
    <property type="molecule type" value="Genomic_DNA"/>
</dbReference>
<protein>
    <submittedName>
        <fullName evidence="5">HAD-IB family hydrolase</fullName>
    </submittedName>
</protein>
<evidence type="ECO:0000256" key="1">
    <source>
        <dbReference type="ARBA" id="ARBA00009184"/>
    </source>
</evidence>
<dbReference type="PANTHER" id="PTHR43344:SF13">
    <property type="entry name" value="PHOSPHATASE RV3661-RELATED"/>
    <property type="match status" value="1"/>
</dbReference>
<keyword evidence="6" id="KW-1185">Reference proteome</keyword>
<dbReference type="PANTHER" id="PTHR43344">
    <property type="entry name" value="PHOSPHOSERINE PHOSPHATASE"/>
    <property type="match status" value="1"/>
</dbReference>
<dbReference type="Gene3D" id="1.20.1440.100">
    <property type="entry name" value="SG protein - dephosphorylation function"/>
    <property type="match status" value="1"/>
</dbReference>
<dbReference type="NCBIfam" id="TIGR01490">
    <property type="entry name" value="HAD-SF-IB-hyp1"/>
    <property type="match status" value="1"/>
</dbReference>
<dbReference type="Proteomes" id="UP001474181">
    <property type="component" value="Unassembled WGS sequence"/>
</dbReference>
<comment type="caution">
    <text evidence="5">The sequence shown here is derived from an EMBL/GenBank/DDBJ whole genome shotgun (WGS) entry which is preliminary data.</text>
</comment>
<dbReference type="InterPro" id="IPR036412">
    <property type="entry name" value="HAD-like_sf"/>
</dbReference>
<reference evidence="5 6" key="1">
    <citation type="submission" date="2024-06" db="EMBL/GenBank/DDBJ databases">
        <title>The Natural Products Discovery Center: Release of the First 8490 Sequenced Strains for Exploring Actinobacteria Biosynthetic Diversity.</title>
        <authorList>
            <person name="Kalkreuter E."/>
            <person name="Kautsar S.A."/>
            <person name="Yang D."/>
            <person name="Bader C.D."/>
            <person name="Teijaro C.N."/>
            <person name="Fluegel L."/>
            <person name="Davis C.M."/>
            <person name="Simpson J.R."/>
            <person name="Lauterbach L."/>
            <person name="Steele A.D."/>
            <person name="Gui C."/>
            <person name="Meng S."/>
            <person name="Li G."/>
            <person name="Viehrig K."/>
            <person name="Ye F."/>
            <person name="Su P."/>
            <person name="Kiefer A.F."/>
            <person name="Nichols A."/>
            <person name="Cepeda A.J."/>
            <person name="Yan W."/>
            <person name="Fan B."/>
            <person name="Jiang Y."/>
            <person name="Adhikari A."/>
            <person name="Zheng C.-J."/>
            <person name="Schuster L."/>
            <person name="Cowan T.M."/>
            <person name="Smanski M.J."/>
            <person name="Chevrette M.G."/>
            <person name="De Carvalho L.P.S."/>
            <person name="Shen B."/>
        </authorList>
    </citation>
    <scope>NUCLEOTIDE SEQUENCE [LARGE SCALE GENOMIC DNA]</scope>
    <source>
        <strain evidence="5 6">NPDC000234</strain>
    </source>
</reference>